<dbReference type="OrthoDB" id="5899304at2"/>
<proteinExistence type="predicted"/>
<comment type="caution">
    <text evidence="3">The sequence shown here is derived from an EMBL/GenBank/DDBJ whole genome shotgun (WGS) entry which is preliminary data.</text>
</comment>
<sequence>MQGFRLDGLGDNVRINSIGKLFRGLERRGWSVNINFWPRQERRSLTVSNAPLLALRRVLNPTEMNGIAGYPKRFTVGNASGWRADKAGAYPAHRKLRLDPGQNCFVFSTEDDIKVFLPQFELARVLFFRDGYLSRSAMMHGLLDSEFEVLEEHETAQINVHKHSGYGVTHFEDPDNRRVLSWILLDADARRSFESIAQHELMEGVESGGYRLWDFSFAPPPLQGARFDVRGHLDKESRSYFVFEVVGLRKVPASIPTDIGMYHPDYEQKVRSNGQSGALKAEGVNQIDVQDGFEAALSDSRQRLDTDKTTTSFNKAFVVHRSAGKERVGSGAKMNSEEPTEASRDVSVEDSSTTGNLPGADWNSFDDQTDDAHLYLGRFKAFLDMVNLLEVHHGITVVRRDLRKLPELPRCKKHLLSTDGSHRHLAVIELNYQGCSGQVKLATVL</sequence>
<dbReference type="InterPro" id="IPR041419">
    <property type="entry name" value="TnsE_C"/>
</dbReference>
<dbReference type="EMBL" id="SWCI01000016">
    <property type="protein sequence ID" value="TKB47017.1"/>
    <property type="molecule type" value="Genomic_DNA"/>
</dbReference>
<evidence type="ECO:0000313" key="3">
    <source>
        <dbReference type="EMBL" id="TKB47017.1"/>
    </source>
</evidence>
<protein>
    <submittedName>
        <fullName evidence="3">Transcriptional antiterminator</fullName>
    </submittedName>
</protein>
<organism evidence="3 4">
    <name type="scientific">Ferrimonas sediminicola</name>
    <dbReference type="NCBI Taxonomy" id="2569538"/>
    <lineage>
        <taxon>Bacteria</taxon>
        <taxon>Pseudomonadati</taxon>
        <taxon>Pseudomonadota</taxon>
        <taxon>Gammaproteobacteria</taxon>
        <taxon>Alteromonadales</taxon>
        <taxon>Ferrimonadaceae</taxon>
        <taxon>Ferrimonas</taxon>
    </lineage>
</organism>
<accession>A0A4U1B8S6</accession>
<dbReference type="AlphaFoldDB" id="A0A4U1B8S6"/>
<keyword evidence="4" id="KW-1185">Reference proteome</keyword>
<reference evidence="3 4" key="1">
    <citation type="submission" date="2019-04" db="EMBL/GenBank/DDBJ databases">
        <authorList>
            <person name="Hwang J.C."/>
        </authorList>
    </citation>
    <scope>NUCLEOTIDE SEQUENCE [LARGE SCALE GENOMIC DNA]</scope>
    <source>
        <strain evidence="3 4">IMCC35001</strain>
    </source>
</reference>
<evidence type="ECO:0000259" key="2">
    <source>
        <dbReference type="Pfam" id="PF18623"/>
    </source>
</evidence>
<feature type="region of interest" description="Disordered" evidence="1">
    <location>
        <begin position="324"/>
        <end position="363"/>
    </location>
</feature>
<dbReference type="Proteomes" id="UP000305674">
    <property type="component" value="Unassembled WGS sequence"/>
</dbReference>
<gene>
    <name evidence="3" type="ORF">FCL40_16755</name>
</gene>
<evidence type="ECO:0000256" key="1">
    <source>
        <dbReference type="SAM" id="MobiDB-lite"/>
    </source>
</evidence>
<evidence type="ECO:0000313" key="4">
    <source>
        <dbReference type="Proteomes" id="UP000305674"/>
    </source>
</evidence>
<dbReference type="RefSeq" id="WP_136854449.1">
    <property type="nucleotide sequence ID" value="NZ_SWCI01000016.1"/>
</dbReference>
<name>A0A4U1B8S6_9GAMM</name>
<feature type="domain" description="TnsE C-terminal" evidence="2">
    <location>
        <begin position="378"/>
        <end position="434"/>
    </location>
</feature>
<dbReference type="Pfam" id="PF18623">
    <property type="entry name" value="TnsE_C"/>
    <property type="match status" value="1"/>
</dbReference>